<feature type="compositionally biased region" description="Low complexity" evidence="1">
    <location>
        <begin position="199"/>
        <end position="208"/>
    </location>
</feature>
<feature type="non-terminal residue" evidence="2">
    <location>
        <position position="264"/>
    </location>
</feature>
<evidence type="ECO:0000256" key="1">
    <source>
        <dbReference type="SAM" id="MobiDB-lite"/>
    </source>
</evidence>
<name>A0A699QTC7_TANCI</name>
<sequence length="264" mass="28877">KRPGKNTPQCYTKPLDSFKNWNNRFFWVDECVFPPAVEWRTNASKDGMPASGTYFVEAGRVLDTHRTPIQKQPEALLCLVGISRRYYLGDDVYPTFHYDDDREMDLFSLIRALNPTKVKTGSRPRAPHELPLLTLTASRVIEMDEPAAATDSSGVPPAIERSPLDFADEAEASGREAAAPEMPPPEDVPITATPGAGQAEEAVVAEPLAVRESRKRGPDGSDANAPPKSLRKDHADRPSGSSRRGKSLAAMQLCLASNVFMSEG</sequence>
<comment type="caution">
    <text evidence="2">The sequence shown here is derived from an EMBL/GenBank/DDBJ whole genome shotgun (WGS) entry which is preliminary data.</text>
</comment>
<proteinExistence type="predicted"/>
<gene>
    <name evidence="2" type="ORF">Tci_848319</name>
</gene>
<feature type="region of interest" description="Disordered" evidence="1">
    <location>
        <begin position="170"/>
        <end position="249"/>
    </location>
</feature>
<protein>
    <submittedName>
        <fullName evidence="2">Transposase (Putative), gypsy type</fullName>
    </submittedName>
</protein>
<evidence type="ECO:0000313" key="2">
    <source>
        <dbReference type="EMBL" id="GFC76349.1"/>
    </source>
</evidence>
<organism evidence="2">
    <name type="scientific">Tanacetum cinerariifolium</name>
    <name type="common">Dalmatian daisy</name>
    <name type="synonym">Chrysanthemum cinerariifolium</name>
    <dbReference type="NCBI Taxonomy" id="118510"/>
    <lineage>
        <taxon>Eukaryota</taxon>
        <taxon>Viridiplantae</taxon>
        <taxon>Streptophyta</taxon>
        <taxon>Embryophyta</taxon>
        <taxon>Tracheophyta</taxon>
        <taxon>Spermatophyta</taxon>
        <taxon>Magnoliopsida</taxon>
        <taxon>eudicotyledons</taxon>
        <taxon>Gunneridae</taxon>
        <taxon>Pentapetalae</taxon>
        <taxon>asterids</taxon>
        <taxon>campanulids</taxon>
        <taxon>Asterales</taxon>
        <taxon>Asteraceae</taxon>
        <taxon>Asteroideae</taxon>
        <taxon>Anthemideae</taxon>
        <taxon>Anthemidinae</taxon>
        <taxon>Tanacetum</taxon>
    </lineage>
</organism>
<accession>A0A699QTC7</accession>
<dbReference type="AlphaFoldDB" id="A0A699QTC7"/>
<feature type="compositionally biased region" description="Basic and acidic residues" evidence="1">
    <location>
        <begin position="209"/>
        <end position="219"/>
    </location>
</feature>
<dbReference type="EMBL" id="BKCJ011055874">
    <property type="protein sequence ID" value="GFC76349.1"/>
    <property type="molecule type" value="Genomic_DNA"/>
</dbReference>
<reference evidence="2" key="1">
    <citation type="journal article" date="2019" name="Sci. Rep.">
        <title>Draft genome of Tanacetum cinerariifolium, the natural source of mosquito coil.</title>
        <authorList>
            <person name="Yamashiro T."/>
            <person name="Shiraishi A."/>
            <person name="Satake H."/>
            <person name="Nakayama K."/>
        </authorList>
    </citation>
    <scope>NUCLEOTIDE SEQUENCE</scope>
</reference>
<feature type="non-terminal residue" evidence="2">
    <location>
        <position position="1"/>
    </location>
</feature>